<reference evidence="4 5" key="1">
    <citation type="journal article" date="2007" name="J. Bacteriol.">
        <title>Whole-genome analysis of the methyl tert-butyl ether-degrading beta-proteobacterium Methylibium petroleiphilum PM1.</title>
        <authorList>
            <person name="Kane S.R."/>
            <person name="Chakicherla A.Y."/>
            <person name="Chain P.S.G."/>
            <person name="Schmidt R."/>
            <person name="Shin M.W."/>
            <person name="Legler T.C."/>
            <person name="Scow K.M."/>
            <person name="Larimer F.W."/>
            <person name="Lucas S.M."/>
            <person name="Richardson P.M."/>
            <person name="Hristova K.R."/>
        </authorList>
    </citation>
    <scope>NUCLEOTIDE SEQUENCE [LARGE SCALE GENOMIC DNA]</scope>
    <source>
        <strain evidence="5">ATCC BAA-1232 / LMG 22953 / PM1</strain>
        <plasmid evidence="4 5">RPME01</plasmid>
    </source>
</reference>
<dbReference type="KEGG" id="mpt:Mpe_B0328"/>
<dbReference type="InterPro" id="IPR029024">
    <property type="entry name" value="TerB-like"/>
</dbReference>
<dbReference type="eggNOG" id="COG4103">
    <property type="taxonomic scope" value="Bacteria"/>
</dbReference>
<dbReference type="CDD" id="cd07176">
    <property type="entry name" value="terB"/>
    <property type="match status" value="1"/>
</dbReference>
<evidence type="ECO:0000259" key="3">
    <source>
        <dbReference type="Pfam" id="PF15615"/>
    </source>
</evidence>
<evidence type="ECO:0008006" key="6">
    <source>
        <dbReference type="Google" id="ProtNLM"/>
    </source>
</evidence>
<protein>
    <recommendedName>
        <fullName evidence="6">TerB-C domain-containing protein</fullName>
    </recommendedName>
</protein>
<name>A2SNG4_METPP</name>
<dbReference type="HOGENOM" id="CLU_013355_0_0_4"/>
<sequence>MRRPRHNPPAAQHGGSPATTPTRQSMQAAELSTDIRNENQSPGGFTVPKPPQYPAPRWVPKGEVIRAGGLEIGGMVYFGTPPAGGSGAELSLIDPTLQVAAVGDFFRVSLALRASYKALTPAERRGYLAWLAQGRNHPDVDARLVFLYFYGLERRLTVDVHEGKCSPAEIPALLEELDRLRAVYGAREQALATAVESLSYWVQNTGCPPALYAQKDPAFRKAHGLRAYTQIAVGQAAAAGVPLSASLARTWSIEAGSSYLRADVRLHRNEFYGLFEDLYAGVHGAGVVLPRTGKPIKLHYSPRSIGLMEHPALARELPGTIDPTDFKDHLAKVKAIFDAASAEVERYAKLVVRSPHLLGTLDYLQQLPTRLWPQKTKDAMRALIQHAAEGLRPFQASALVQSIDPEARYSKAAAAGAQALLEGVGLSTYPPLLIGGTRAIKADASVVLVPSQLLKGDCAEAAAVERARIALASAVTVLTADKAIEAHQAQWLEASLEGWHEEPLRASIQLRAALRIAIADPQGLAAIKKDAQPLDEDQRRAVGDFAVRAVACTGEPSPAQVKLLTKLLTTLGLDGKTVPAQLHAAAAGGAPRKADAPLALDAARIAALHSDTARVAAMLSSIFVDDEREEDPPQAVATPQAAAAGDTPPAETLLGLDAAHSALAAQLMERSSWSAAEIAAAAAALDLMPAGAIERINEACFDTHDFPFTEGDDPVEINPEILEILR</sequence>
<dbReference type="Proteomes" id="UP000000366">
    <property type="component" value="Plasmid RPME01"/>
</dbReference>
<accession>A2SNG4</accession>
<dbReference type="InterPro" id="IPR025266">
    <property type="entry name" value="TerB_N"/>
</dbReference>
<proteinExistence type="predicted"/>
<feature type="region of interest" description="Disordered" evidence="1">
    <location>
        <begin position="1"/>
        <end position="54"/>
    </location>
</feature>
<organism evidence="4 5">
    <name type="scientific">Methylibium petroleiphilum (strain ATCC BAA-1232 / LMG 22953 / PM1)</name>
    <dbReference type="NCBI Taxonomy" id="420662"/>
    <lineage>
        <taxon>Bacteria</taxon>
        <taxon>Pseudomonadati</taxon>
        <taxon>Pseudomonadota</taxon>
        <taxon>Betaproteobacteria</taxon>
        <taxon>Burkholderiales</taxon>
        <taxon>Sphaerotilaceae</taxon>
        <taxon>Methylibium</taxon>
    </lineage>
</organism>
<feature type="domain" description="TerB-C" evidence="3">
    <location>
        <begin position="584"/>
        <end position="726"/>
    </location>
</feature>
<dbReference type="SUPFAM" id="SSF158682">
    <property type="entry name" value="TerB-like"/>
    <property type="match status" value="1"/>
</dbReference>
<keyword evidence="4" id="KW-0614">Plasmid</keyword>
<dbReference type="Pfam" id="PF15615">
    <property type="entry name" value="TerB_C"/>
    <property type="match status" value="1"/>
</dbReference>
<evidence type="ECO:0000256" key="1">
    <source>
        <dbReference type="SAM" id="MobiDB-lite"/>
    </source>
</evidence>
<feature type="compositionally biased region" description="Low complexity" evidence="1">
    <location>
        <begin position="633"/>
        <end position="647"/>
    </location>
</feature>
<evidence type="ECO:0000313" key="4">
    <source>
        <dbReference type="EMBL" id="ABM97103.1"/>
    </source>
</evidence>
<geneLocation type="plasmid" evidence="4 5">
    <name>RPME01</name>
</geneLocation>
<feature type="compositionally biased region" description="Polar residues" evidence="1">
    <location>
        <begin position="17"/>
        <end position="27"/>
    </location>
</feature>
<dbReference type="AlphaFoldDB" id="A2SNG4"/>
<feature type="region of interest" description="Disordered" evidence="1">
    <location>
        <begin position="627"/>
        <end position="647"/>
    </location>
</feature>
<gene>
    <name evidence="4" type="ordered locus">Mpe_B0328</name>
</gene>
<dbReference type="Pfam" id="PF13208">
    <property type="entry name" value="TerB_N"/>
    <property type="match status" value="1"/>
</dbReference>
<evidence type="ECO:0000259" key="2">
    <source>
        <dbReference type="Pfam" id="PF13208"/>
    </source>
</evidence>
<feature type="domain" description="TerB N-terminal" evidence="2">
    <location>
        <begin position="60"/>
        <end position="262"/>
    </location>
</feature>
<dbReference type="InterPro" id="IPR028932">
    <property type="entry name" value="TerB-C"/>
</dbReference>
<evidence type="ECO:0000313" key="5">
    <source>
        <dbReference type="Proteomes" id="UP000000366"/>
    </source>
</evidence>
<keyword evidence="5" id="KW-1185">Reference proteome</keyword>
<dbReference type="EMBL" id="CP000556">
    <property type="protein sequence ID" value="ABM97103.1"/>
    <property type="molecule type" value="Genomic_DNA"/>
</dbReference>